<name>A0A839JZ50_9FIRM</name>
<dbReference type="RefSeq" id="WP_228352350.1">
    <property type="nucleotide sequence ID" value="NZ_JACEGA010000001.1"/>
</dbReference>
<evidence type="ECO:0000313" key="3">
    <source>
        <dbReference type="Proteomes" id="UP000574276"/>
    </source>
</evidence>
<dbReference type="AlphaFoldDB" id="A0A839JZ50"/>
<dbReference type="PANTHER" id="PTHR34821:SF3">
    <property type="entry name" value="MEMBRANE PROTEIN"/>
    <property type="match status" value="1"/>
</dbReference>
<reference evidence="2 3" key="1">
    <citation type="submission" date="2020-07" db="EMBL/GenBank/DDBJ databases">
        <title>Characterization and genome sequencing of isolate MD1, a novel member within the family Lachnospiraceae.</title>
        <authorList>
            <person name="Rettenmaier R."/>
            <person name="Di Bello L."/>
            <person name="Zinser C."/>
            <person name="Scheitz K."/>
            <person name="Liebl W."/>
            <person name="Zverlov V."/>
        </authorList>
    </citation>
    <scope>NUCLEOTIDE SEQUENCE [LARGE SCALE GENOMIC DNA]</scope>
    <source>
        <strain evidence="2 3">MD1</strain>
    </source>
</reference>
<dbReference type="Pfam" id="PF04657">
    <property type="entry name" value="DMT_YdcZ"/>
    <property type="match status" value="1"/>
</dbReference>
<sequence length="149" mass="16349">MWGILIAILSGALMSIQGVFNTGVTKQTSIWVSASFVQFTALLVCLGAWVVTGRQGYFKELFKIDNKYMLLGGVLGAFITYTVIKSVDTLGPAMANMFIITAQLIVAYLIEIFGICGTEKVPFEWRKLVGLVLVIAGIIIFKWNRGNCT</sequence>
<feature type="transmembrane region" description="Helical" evidence="1">
    <location>
        <begin position="93"/>
        <end position="116"/>
    </location>
</feature>
<feature type="transmembrane region" description="Helical" evidence="1">
    <location>
        <begin position="31"/>
        <end position="52"/>
    </location>
</feature>
<organism evidence="2 3">
    <name type="scientific">Variimorphobacter saccharofermentans</name>
    <dbReference type="NCBI Taxonomy" id="2755051"/>
    <lineage>
        <taxon>Bacteria</taxon>
        <taxon>Bacillati</taxon>
        <taxon>Bacillota</taxon>
        <taxon>Clostridia</taxon>
        <taxon>Lachnospirales</taxon>
        <taxon>Lachnospiraceae</taxon>
        <taxon>Variimorphobacter</taxon>
    </lineage>
</organism>
<gene>
    <name evidence="2" type="ORF">H0486_07125</name>
</gene>
<dbReference type="Proteomes" id="UP000574276">
    <property type="component" value="Unassembled WGS sequence"/>
</dbReference>
<keyword evidence="1" id="KW-1133">Transmembrane helix</keyword>
<keyword evidence="1" id="KW-0472">Membrane</keyword>
<keyword evidence="1" id="KW-0812">Transmembrane</keyword>
<protein>
    <submittedName>
        <fullName evidence="2">DMT family transporter</fullName>
    </submittedName>
</protein>
<feature type="transmembrane region" description="Helical" evidence="1">
    <location>
        <begin position="128"/>
        <end position="144"/>
    </location>
</feature>
<feature type="transmembrane region" description="Helical" evidence="1">
    <location>
        <begin position="68"/>
        <end position="87"/>
    </location>
</feature>
<proteinExistence type="predicted"/>
<comment type="caution">
    <text evidence="2">The sequence shown here is derived from an EMBL/GenBank/DDBJ whole genome shotgun (WGS) entry which is preliminary data.</text>
</comment>
<evidence type="ECO:0000313" key="2">
    <source>
        <dbReference type="EMBL" id="MBB2182644.1"/>
    </source>
</evidence>
<dbReference type="InterPro" id="IPR006750">
    <property type="entry name" value="YdcZ"/>
</dbReference>
<dbReference type="GO" id="GO:0005886">
    <property type="term" value="C:plasma membrane"/>
    <property type="evidence" value="ECO:0007669"/>
    <property type="project" value="TreeGrafter"/>
</dbReference>
<dbReference type="PANTHER" id="PTHR34821">
    <property type="entry name" value="INNER MEMBRANE PROTEIN YDCZ"/>
    <property type="match status" value="1"/>
</dbReference>
<accession>A0A839JZ50</accession>
<dbReference type="EMBL" id="JACEGA010000001">
    <property type="protein sequence ID" value="MBB2182644.1"/>
    <property type="molecule type" value="Genomic_DNA"/>
</dbReference>
<evidence type="ECO:0000256" key="1">
    <source>
        <dbReference type="SAM" id="Phobius"/>
    </source>
</evidence>
<keyword evidence="3" id="KW-1185">Reference proteome</keyword>